<dbReference type="SUPFAM" id="SSF111369">
    <property type="entry name" value="HlyD-like secretion proteins"/>
    <property type="match status" value="1"/>
</dbReference>
<comment type="caution">
    <text evidence="3">The sequence shown here is derived from an EMBL/GenBank/DDBJ whole genome shotgun (WGS) entry which is preliminary data.</text>
</comment>
<dbReference type="EMBL" id="VWPJ01000006">
    <property type="protein sequence ID" value="KAA5606001.1"/>
    <property type="molecule type" value="Genomic_DNA"/>
</dbReference>
<sequence>MLRSVAAAGRRHWRKALFAPPLALGVLLILVLAGGKAPPVHADGAAEAARPARFIVVPEVALVPRASGFGQVSPQDIWQAVAQVAGRVVAVNDNLKRGAILPEGAEIARIDPATYALTVRQRETDLRELEVREENARASIAIEERTLEVARRDLARQRDLRRSGAASQATLDQAERTVLTGEQSLQNLRNTLNLLPAQRALAEAKLEQARLDLTNTSITAPFAIRISQVNVAESQFATVGQVLAEGDSIAVSEVEAQFTYGELLPLIGGVSGDAIRRAVREDRMGAAAGITATVRLQTGGTVNRVMTWPGRVVRVSDTIDPKTRTAGIIVAVEDSYERAIPGVRPPLVKNMFVEVELTGPVIPGAVVIPRLAMHGGAVYLLDADDRLVKRPVTIRFTQGDLAVIEQGLAPGDRLVVTDLMPAVAGMLLDPRRDDAARDRLIAAAEASGPGASGPGVSGPGVSGPGADHTPAGEARQ</sequence>
<reference evidence="3 4" key="1">
    <citation type="submission" date="2019-09" db="EMBL/GenBank/DDBJ databases">
        <title>Genome sequence of Roseospira marina, one of the more divergent members of the non-sulfur purple photosynthetic bacterial family, the Rhodospirillaceae.</title>
        <authorList>
            <person name="Meyer T."/>
            <person name="Kyndt J."/>
        </authorList>
    </citation>
    <scope>NUCLEOTIDE SEQUENCE [LARGE SCALE GENOMIC DNA]</scope>
    <source>
        <strain evidence="3 4">DSM 15113</strain>
    </source>
</reference>
<keyword evidence="4" id="KW-1185">Reference proteome</keyword>
<dbReference type="Proteomes" id="UP000324065">
    <property type="component" value="Unassembled WGS sequence"/>
</dbReference>
<dbReference type="Gene3D" id="2.40.30.170">
    <property type="match status" value="1"/>
</dbReference>
<dbReference type="Gene3D" id="2.40.50.100">
    <property type="match status" value="1"/>
</dbReference>
<dbReference type="GO" id="GO:1990281">
    <property type="term" value="C:efflux pump complex"/>
    <property type="evidence" value="ECO:0007669"/>
    <property type="project" value="TreeGrafter"/>
</dbReference>
<dbReference type="AlphaFoldDB" id="A0A5M6ICL7"/>
<protein>
    <submittedName>
        <fullName evidence="3">Efflux RND transporter periplasmic adaptor subunit</fullName>
    </submittedName>
</protein>
<dbReference type="PANTHER" id="PTHR30469">
    <property type="entry name" value="MULTIDRUG RESISTANCE PROTEIN MDTA"/>
    <property type="match status" value="1"/>
</dbReference>
<feature type="region of interest" description="Disordered" evidence="1">
    <location>
        <begin position="439"/>
        <end position="476"/>
    </location>
</feature>
<evidence type="ECO:0000313" key="4">
    <source>
        <dbReference type="Proteomes" id="UP000324065"/>
    </source>
</evidence>
<dbReference type="PANTHER" id="PTHR30469:SF15">
    <property type="entry name" value="HLYD FAMILY OF SECRETION PROTEINS"/>
    <property type="match status" value="1"/>
</dbReference>
<evidence type="ECO:0000313" key="3">
    <source>
        <dbReference type="EMBL" id="KAA5606001.1"/>
    </source>
</evidence>
<evidence type="ECO:0000256" key="1">
    <source>
        <dbReference type="SAM" id="MobiDB-lite"/>
    </source>
</evidence>
<name>A0A5M6ICL7_9PROT</name>
<evidence type="ECO:0000259" key="2">
    <source>
        <dbReference type="Pfam" id="PF25967"/>
    </source>
</evidence>
<dbReference type="RefSeq" id="WP_150061932.1">
    <property type="nucleotide sequence ID" value="NZ_JACHII010000002.1"/>
</dbReference>
<feature type="domain" description="Multidrug resistance protein MdtA-like C-terminal permuted SH3" evidence="2">
    <location>
        <begin position="365"/>
        <end position="418"/>
    </location>
</feature>
<dbReference type="Gene3D" id="1.10.287.470">
    <property type="entry name" value="Helix hairpin bin"/>
    <property type="match status" value="1"/>
</dbReference>
<dbReference type="GO" id="GO:0015562">
    <property type="term" value="F:efflux transmembrane transporter activity"/>
    <property type="evidence" value="ECO:0007669"/>
    <property type="project" value="TreeGrafter"/>
</dbReference>
<dbReference type="Pfam" id="PF25967">
    <property type="entry name" value="RND-MFP_C"/>
    <property type="match status" value="1"/>
</dbReference>
<feature type="compositionally biased region" description="Gly residues" evidence="1">
    <location>
        <begin position="450"/>
        <end position="463"/>
    </location>
</feature>
<dbReference type="InterPro" id="IPR058627">
    <property type="entry name" value="MdtA-like_C"/>
</dbReference>
<accession>A0A5M6ICL7</accession>
<gene>
    <name evidence="3" type="ORF">F1188_08250</name>
</gene>
<organism evidence="3 4">
    <name type="scientific">Roseospira marina</name>
    <dbReference type="NCBI Taxonomy" id="140057"/>
    <lineage>
        <taxon>Bacteria</taxon>
        <taxon>Pseudomonadati</taxon>
        <taxon>Pseudomonadota</taxon>
        <taxon>Alphaproteobacteria</taxon>
        <taxon>Rhodospirillales</taxon>
        <taxon>Rhodospirillaceae</taxon>
        <taxon>Roseospira</taxon>
    </lineage>
</organism>
<dbReference type="OrthoDB" id="9783047at2"/>
<proteinExistence type="predicted"/>
<dbReference type="Gene3D" id="2.40.420.20">
    <property type="match status" value="1"/>
</dbReference>